<dbReference type="CDD" id="cd11561">
    <property type="entry name" value="W2_eIF5"/>
    <property type="match status" value="1"/>
</dbReference>
<dbReference type="InterPro" id="IPR002735">
    <property type="entry name" value="Transl_init_fac_IF2/IF5_dom"/>
</dbReference>
<dbReference type="Gene3D" id="3.30.30.170">
    <property type="match status" value="1"/>
</dbReference>
<dbReference type="EMBL" id="GL996528">
    <property type="protein sequence ID" value="EGV60934.1"/>
    <property type="molecule type" value="Genomic_DNA"/>
</dbReference>
<dbReference type="Pfam" id="PF01873">
    <property type="entry name" value="eIF-5_eIF-2B"/>
    <property type="match status" value="1"/>
</dbReference>
<dbReference type="PROSITE" id="PS51363">
    <property type="entry name" value="W2"/>
    <property type="match status" value="1"/>
</dbReference>
<evidence type="ECO:0000256" key="3">
    <source>
        <dbReference type="ARBA" id="ARBA00022741"/>
    </source>
</evidence>
<evidence type="ECO:0000256" key="4">
    <source>
        <dbReference type="ARBA" id="ARBA00022917"/>
    </source>
</evidence>
<name>G3BDD7_CANTC</name>
<dbReference type="InterPro" id="IPR016024">
    <property type="entry name" value="ARM-type_fold"/>
</dbReference>
<dbReference type="InterPro" id="IPR016189">
    <property type="entry name" value="Transl_init_fac_IF2/IF5_N"/>
</dbReference>
<dbReference type="FunFam" id="1.25.40.180:FF:000031">
    <property type="entry name" value="Eukaryotic translation initiation factor 5"/>
    <property type="match status" value="1"/>
</dbReference>
<dbReference type="OrthoDB" id="10250831at2759"/>
<comment type="similarity">
    <text evidence="1">Belongs to the eIF-2-beta/eIF-5 family.</text>
</comment>
<evidence type="ECO:0000259" key="6">
    <source>
        <dbReference type="PROSITE" id="PS51363"/>
    </source>
</evidence>
<evidence type="ECO:0000313" key="7">
    <source>
        <dbReference type="EMBL" id="EGV60934.1"/>
    </source>
</evidence>
<evidence type="ECO:0000256" key="5">
    <source>
        <dbReference type="ARBA" id="ARBA00023134"/>
    </source>
</evidence>
<dbReference type="GO" id="GO:0071074">
    <property type="term" value="F:eukaryotic initiation factor eIF2 binding"/>
    <property type="evidence" value="ECO:0007669"/>
    <property type="project" value="TreeGrafter"/>
</dbReference>
<dbReference type="Gene3D" id="2.20.25.350">
    <property type="match status" value="1"/>
</dbReference>
<keyword evidence="5" id="KW-0342">GTP-binding</keyword>
<accession>G3BDD7</accession>
<keyword evidence="8" id="KW-1185">Reference proteome</keyword>
<dbReference type="GO" id="GO:0005092">
    <property type="term" value="F:GDP-dissociation inhibitor activity"/>
    <property type="evidence" value="ECO:0007669"/>
    <property type="project" value="TreeGrafter"/>
</dbReference>
<protein>
    <recommendedName>
        <fullName evidence="6">W2 domain-containing protein</fullName>
    </recommendedName>
</protein>
<dbReference type="FunFam" id="3.30.30.170:FF:000002">
    <property type="entry name" value="Eukaryotic translation initiation factor 5"/>
    <property type="match status" value="1"/>
</dbReference>
<dbReference type="PANTHER" id="PTHR23001">
    <property type="entry name" value="EUKARYOTIC TRANSLATION INITIATION FACTOR"/>
    <property type="match status" value="1"/>
</dbReference>
<dbReference type="PANTHER" id="PTHR23001:SF7">
    <property type="entry name" value="EUKARYOTIC TRANSLATION INITIATION FACTOR 5"/>
    <property type="match status" value="1"/>
</dbReference>
<organism evidence="8">
    <name type="scientific">Candida tenuis (strain ATCC 10573 / BCRC 21748 / CBS 615 / JCM 9827 / NBRC 10315 / NRRL Y-1498 / VKM Y-70)</name>
    <name type="common">Yeast</name>
    <name type="synonym">Yamadazyma tenuis</name>
    <dbReference type="NCBI Taxonomy" id="590646"/>
    <lineage>
        <taxon>Eukaryota</taxon>
        <taxon>Fungi</taxon>
        <taxon>Dikarya</taxon>
        <taxon>Ascomycota</taxon>
        <taxon>Saccharomycotina</taxon>
        <taxon>Pichiomycetes</taxon>
        <taxon>Debaryomycetaceae</taxon>
        <taxon>Yamadazyma</taxon>
    </lineage>
</organism>
<dbReference type="GO" id="GO:0001732">
    <property type="term" value="P:formation of cytoplasmic translation initiation complex"/>
    <property type="evidence" value="ECO:0007669"/>
    <property type="project" value="TreeGrafter"/>
</dbReference>
<evidence type="ECO:0000256" key="2">
    <source>
        <dbReference type="ARBA" id="ARBA00022540"/>
    </source>
</evidence>
<evidence type="ECO:0000313" key="8">
    <source>
        <dbReference type="Proteomes" id="UP000000707"/>
    </source>
</evidence>
<dbReference type="InterPro" id="IPR016190">
    <property type="entry name" value="Transl_init_fac_IF2/IF5_Zn-bd"/>
</dbReference>
<dbReference type="GeneID" id="18246208"/>
<dbReference type="InterPro" id="IPR003307">
    <property type="entry name" value="W2_domain"/>
</dbReference>
<keyword evidence="2" id="KW-0396">Initiation factor</keyword>
<dbReference type="SUPFAM" id="SSF100966">
    <property type="entry name" value="Translation initiation factor 2 beta, aIF2beta, N-terminal domain"/>
    <property type="match status" value="1"/>
</dbReference>
<proteinExistence type="inferred from homology"/>
<dbReference type="KEGG" id="cten:18246208"/>
<evidence type="ECO:0000256" key="1">
    <source>
        <dbReference type="ARBA" id="ARBA00010397"/>
    </source>
</evidence>
<dbReference type="GO" id="GO:0005525">
    <property type="term" value="F:GTP binding"/>
    <property type="evidence" value="ECO:0007669"/>
    <property type="project" value="UniProtKB-KW"/>
</dbReference>
<dbReference type="AlphaFoldDB" id="G3BDD7"/>
<dbReference type="HOGENOM" id="CLU_026663_1_0_1"/>
<dbReference type="InterPro" id="IPR045196">
    <property type="entry name" value="IF2/IF5"/>
</dbReference>
<dbReference type="SMART" id="SM00653">
    <property type="entry name" value="eIF2B_5"/>
    <property type="match status" value="1"/>
</dbReference>
<feature type="domain" description="W2" evidence="6">
    <location>
        <begin position="239"/>
        <end position="401"/>
    </location>
</feature>
<dbReference type="SMART" id="SM00515">
    <property type="entry name" value="eIF5C"/>
    <property type="match status" value="1"/>
</dbReference>
<dbReference type="Gene3D" id="1.25.40.180">
    <property type="match status" value="1"/>
</dbReference>
<dbReference type="STRING" id="590646.G3BDD7"/>
<dbReference type="Proteomes" id="UP000000707">
    <property type="component" value="Unassembled WGS sequence"/>
</dbReference>
<dbReference type="SUPFAM" id="SSF75689">
    <property type="entry name" value="Zinc-binding domain of translation initiation factor 2 beta"/>
    <property type="match status" value="1"/>
</dbReference>
<dbReference type="Pfam" id="PF02020">
    <property type="entry name" value="W2"/>
    <property type="match status" value="1"/>
</dbReference>
<dbReference type="eggNOG" id="KOG2767">
    <property type="taxonomic scope" value="Eukaryota"/>
</dbReference>
<dbReference type="GO" id="GO:0005829">
    <property type="term" value="C:cytosol"/>
    <property type="evidence" value="ECO:0007669"/>
    <property type="project" value="TreeGrafter"/>
</dbReference>
<gene>
    <name evidence="7" type="ORF">CANTEDRAFT_110622</name>
</gene>
<dbReference type="SUPFAM" id="SSF48371">
    <property type="entry name" value="ARM repeat"/>
    <property type="match status" value="1"/>
</dbReference>
<sequence length="401" mass="44641">MSFINICRDNTDPFYRYKMPPIQSKVEGRGNGIRTAIVNLAEVSRALGRPPTYVLKYFGSELGAQTNESQDRYLINGAHDANELQDSLDGFIKKFVLCASCKNPETEIQVKKDILQRDCKACGHLSLIDPRSKLSSYIMKNPPDGGKGKKGKKAATATANVVGGGKTIADLVTDQKNDDESGETSLVVDENDDDDFLTKKINAEAAALADESIEVNDDDWAVDMSKEAIEARAKLDGLTLDSNAEFNQLGEWLLEESKDSKEDLPSDIDIYKKIVELEILDKAETIQVLAQTLFDDNIVEQIEEHLGLLAKLIKQEEENSKAFLGGLERYIGLENTSLIEKVPKILMALYDKDLISEEVIISWGSKVSKKYVPKEVSKKVRKAAKPFVKWLQEADEESDEE</sequence>
<dbReference type="FunFam" id="2.20.25.350:FF:000001">
    <property type="entry name" value="Eukaryotic translation initiation factor 5"/>
    <property type="match status" value="1"/>
</dbReference>
<dbReference type="GO" id="GO:0003743">
    <property type="term" value="F:translation initiation factor activity"/>
    <property type="evidence" value="ECO:0007669"/>
    <property type="project" value="UniProtKB-KW"/>
</dbReference>
<keyword evidence="3" id="KW-0547">Nucleotide-binding</keyword>
<reference evidence="7 8" key="1">
    <citation type="journal article" date="2011" name="Proc. Natl. Acad. Sci. U.S.A.">
        <title>Comparative genomics of xylose-fermenting fungi for enhanced biofuel production.</title>
        <authorList>
            <person name="Wohlbach D.J."/>
            <person name="Kuo A."/>
            <person name="Sato T.K."/>
            <person name="Potts K.M."/>
            <person name="Salamov A.A."/>
            <person name="LaButti K.M."/>
            <person name="Sun H."/>
            <person name="Clum A."/>
            <person name="Pangilinan J.L."/>
            <person name="Lindquist E.A."/>
            <person name="Lucas S."/>
            <person name="Lapidus A."/>
            <person name="Jin M."/>
            <person name="Gunawan C."/>
            <person name="Balan V."/>
            <person name="Dale B.E."/>
            <person name="Jeffries T.W."/>
            <person name="Zinkel R."/>
            <person name="Barry K.W."/>
            <person name="Grigoriev I.V."/>
            <person name="Gasch A.P."/>
        </authorList>
    </citation>
    <scope>NUCLEOTIDE SEQUENCE [LARGE SCALE GENOMIC DNA]</scope>
    <source>
        <strain evidence="8">ATCC 10573 / BCRC 21748 / CBS 615 / JCM 9827 / NBRC 10315 / NRRL Y-1498 / VKM Y-70</strain>
    </source>
</reference>
<keyword evidence="4" id="KW-0648">Protein biosynthesis</keyword>